<feature type="compositionally biased region" description="Acidic residues" evidence="1">
    <location>
        <begin position="57"/>
        <end position="90"/>
    </location>
</feature>
<dbReference type="EMBL" id="JANFQF010000015">
    <property type="protein sequence ID" value="MCQ4121029.1"/>
    <property type="molecule type" value="Genomic_DNA"/>
</dbReference>
<reference evidence="2 3" key="1">
    <citation type="submission" date="2022-07" db="EMBL/GenBank/DDBJ databases">
        <title>Degradation activity of malathion, p-nitrophenol and potential low-temperature adaptation strategy of Rhodococcus sp. FXJ9.536.</title>
        <authorList>
            <person name="Huang J."/>
            <person name="Huang Y."/>
        </authorList>
    </citation>
    <scope>NUCLEOTIDE SEQUENCE [LARGE SCALE GENOMIC DNA]</scope>
    <source>
        <strain evidence="2 3">FXJ9.536</strain>
    </source>
</reference>
<gene>
    <name evidence="2" type="ORF">NOF53_17985</name>
</gene>
<protein>
    <submittedName>
        <fullName evidence="2">Uncharacterized protein</fullName>
    </submittedName>
</protein>
<dbReference type="RefSeq" id="WP_255971163.1">
    <property type="nucleotide sequence ID" value="NZ_JANFQF010000015.1"/>
</dbReference>
<feature type="compositionally biased region" description="Low complexity" evidence="1">
    <location>
        <begin position="136"/>
        <end position="154"/>
    </location>
</feature>
<proteinExistence type="predicted"/>
<feature type="region of interest" description="Disordered" evidence="1">
    <location>
        <begin position="57"/>
        <end position="154"/>
    </location>
</feature>
<accession>A0ABT1QFG2</accession>
<evidence type="ECO:0000313" key="3">
    <source>
        <dbReference type="Proteomes" id="UP001524501"/>
    </source>
</evidence>
<evidence type="ECO:0000256" key="1">
    <source>
        <dbReference type="SAM" id="MobiDB-lite"/>
    </source>
</evidence>
<dbReference type="Proteomes" id="UP001524501">
    <property type="component" value="Unassembled WGS sequence"/>
</dbReference>
<feature type="compositionally biased region" description="Acidic residues" evidence="1">
    <location>
        <begin position="115"/>
        <end position="133"/>
    </location>
</feature>
<keyword evidence="3" id="KW-1185">Reference proteome</keyword>
<sequence>MPSPFAVDELSGVVGSGAVAVSGVVAPDPFMSSFEVADVESVPVVEWVSVPEVDWESVPDVDCESAPDVDCESVVESPVVDDPDLPLDESESVRDAPDEVLSDEVPSVDRSVDLPSDDVWPEESELDDVDESPTDGAATAMPAGATASPMPTATASSPRCLRCLSLLMGYSSIRTLRTAVRTHHPVAGLVYRLEALLKLHGTAMIVTLSRGSEPRSRLRDFLVTAATRDQRSLAW</sequence>
<comment type="caution">
    <text evidence="2">The sequence shown here is derived from an EMBL/GenBank/DDBJ whole genome shotgun (WGS) entry which is preliminary data.</text>
</comment>
<organism evidence="2 3">
    <name type="scientific">Rhodococcus tibetensis</name>
    <dbReference type="NCBI Taxonomy" id="2965064"/>
    <lineage>
        <taxon>Bacteria</taxon>
        <taxon>Bacillati</taxon>
        <taxon>Actinomycetota</taxon>
        <taxon>Actinomycetes</taxon>
        <taxon>Mycobacteriales</taxon>
        <taxon>Nocardiaceae</taxon>
        <taxon>Rhodococcus</taxon>
    </lineage>
</organism>
<name>A0ABT1QFG2_9NOCA</name>
<evidence type="ECO:0000313" key="2">
    <source>
        <dbReference type="EMBL" id="MCQ4121029.1"/>
    </source>
</evidence>